<feature type="repeat" description="TPR" evidence="1">
    <location>
        <begin position="185"/>
        <end position="218"/>
    </location>
</feature>
<evidence type="ECO:0000313" key="3">
    <source>
        <dbReference type="EMBL" id="MBS1257018.1"/>
    </source>
</evidence>
<dbReference type="SMART" id="SM00028">
    <property type="entry name" value="TPR"/>
    <property type="match status" value="2"/>
</dbReference>
<keyword evidence="1" id="KW-0802">TPR repeat</keyword>
<name>A0A941VZN9_9BACT</name>
<proteinExistence type="predicted"/>
<feature type="transmembrane region" description="Helical" evidence="2">
    <location>
        <begin position="20"/>
        <end position="40"/>
    </location>
</feature>
<keyword evidence="2" id="KW-0812">Transmembrane</keyword>
<keyword evidence="2" id="KW-1133">Transmembrane helix</keyword>
<dbReference type="InterPro" id="IPR011990">
    <property type="entry name" value="TPR-like_helical_dom_sf"/>
</dbReference>
<dbReference type="SUPFAM" id="SSF48452">
    <property type="entry name" value="TPR-like"/>
    <property type="match status" value="1"/>
</dbReference>
<protein>
    <recommendedName>
        <fullName evidence="5">Tetratricopeptide repeat protein</fullName>
    </recommendedName>
</protein>
<organism evidence="3 4">
    <name type="scientific">Candidatus Scalindua arabica</name>
    <dbReference type="NCBI Taxonomy" id="1127984"/>
    <lineage>
        <taxon>Bacteria</taxon>
        <taxon>Pseudomonadati</taxon>
        <taxon>Planctomycetota</taxon>
        <taxon>Candidatus Brocadiia</taxon>
        <taxon>Candidatus Brocadiales</taxon>
        <taxon>Candidatus Scalinduaceae</taxon>
        <taxon>Candidatus Scalindua</taxon>
    </lineage>
</organism>
<keyword evidence="2" id="KW-0472">Membrane</keyword>
<dbReference type="Pfam" id="PF13181">
    <property type="entry name" value="TPR_8"/>
    <property type="match status" value="2"/>
</dbReference>
<dbReference type="Proteomes" id="UP000722750">
    <property type="component" value="Unassembled WGS sequence"/>
</dbReference>
<dbReference type="InterPro" id="IPR019734">
    <property type="entry name" value="TPR_rpt"/>
</dbReference>
<evidence type="ECO:0008006" key="5">
    <source>
        <dbReference type="Google" id="ProtNLM"/>
    </source>
</evidence>
<comment type="caution">
    <text evidence="3">The sequence shown here is derived from an EMBL/GenBank/DDBJ whole genome shotgun (WGS) entry which is preliminary data.</text>
</comment>
<accession>A0A941VZN9</accession>
<evidence type="ECO:0000256" key="1">
    <source>
        <dbReference type="PROSITE-ProRule" id="PRU00339"/>
    </source>
</evidence>
<dbReference type="EMBL" id="JAANXD010000001">
    <property type="protein sequence ID" value="MBS1257018.1"/>
    <property type="molecule type" value="Genomic_DNA"/>
</dbReference>
<gene>
    <name evidence="3" type="ORF">MAG551_00053</name>
</gene>
<reference evidence="3" key="1">
    <citation type="journal article" date="2021" name="ISME J.">
        <title>Fine-scale metabolic discontinuity in a stratified prokaryote microbiome of a Red Sea deep halocline.</title>
        <authorList>
            <person name="Michoud G."/>
            <person name="Ngugi D.K."/>
            <person name="Barozzi A."/>
            <person name="Merlino G."/>
            <person name="Calleja M.L."/>
            <person name="Delgado-Huertas A."/>
            <person name="Moran X.A.G."/>
            <person name="Daffonchio D."/>
        </authorList>
    </citation>
    <scope>NUCLEOTIDE SEQUENCE</scope>
    <source>
        <strain evidence="3">SuakinDeep_MAG55_1</strain>
    </source>
</reference>
<sequence>MFSVGYNSLMMKKYLSQFGTVVGIITVLIFLIGCAQTIALNKLERLVLDDDEYHSHPKPNAISCIESIDYERHHEEIVNIIFESGNLDLIDQFVEYFPDDFRNYIVRGDRYVKNAMMQQMIGILMKSSVTSSFNTAKESYMKALELNNRDIYALGVLSFLYGEEKEYDKAEELLKRGLGFAPNNPLLYMALGQMYDRKKEYNIAIDYYEKVLGFTEEEVEKEFEHMKQYYHKLMDSYPDSLAKAKEEARKNLKKNYRKIGRETT</sequence>
<evidence type="ECO:0000313" key="4">
    <source>
        <dbReference type="Proteomes" id="UP000722750"/>
    </source>
</evidence>
<dbReference type="Gene3D" id="1.25.40.10">
    <property type="entry name" value="Tetratricopeptide repeat domain"/>
    <property type="match status" value="1"/>
</dbReference>
<dbReference type="PROSITE" id="PS50005">
    <property type="entry name" value="TPR"/>
    <property type="match status" value="2"/>
</dbReference>
<dbReference type="AlphaFoldDB" id="A0A941VZN9"/>
<feature type="repeat" description="TPR" evidence="1">
    <location>
        <begin position="151"/>
        <end position="184"/>
    </location>
</feature>
<evidence type="ECO:0000256" key="2">
    <source>
        <dbReference type="SAM" id="Phobius"/>
    </source>
</evidence>